<name>A0ABQ9WA34_SAGOE</name>
<feature type="region of interest" description="Disordered" evidence="16">
    <location>
        <begin position="228"/>
        <end position="269"/>
    </location>
</feature>
<dbReference type="InterPro" id="IPR040714">
    <property type="entry name" value="RAP80_UIM"/>
</dbReference>
<evidence type="ECO:0000256" key="11">
    <source>
        <dbReference type="ARBA" id="ARBA00023242"/>
    </source>
</evidence>
<evidence type="ECO:0000256" key="13">
    <source>
        <dbReference type="ARBA" id="ARBA00031558"/>
    </source>
</evidence>
<keyword evidence="7 14" id="KW-0863">Zinc-finger</keyword>
<evidence type="ECO:0000256" key="5">
    <source>
        <dbReference type="ARBA" id="ARBA00022737"/>
    </source>
</evidence>
<dbReference type="PANTHER" id="PTHR15932:SF2">
    <property type="entry name" value="BRCA1-A COMPLEX SUBUNIT RAP80"/>
    <property type="match status" value="1"/>
</dbReference>
<dbReference type="Pfam" id="PF18282">
    <property type="entry name" value="RAP80_UIM"/>
    <property type="match status" value="1"/>
</dbReference>
<keyword evidence="9" id="KW-0156">Chromatin regulator</keyword>
<evidence type="ECO:0000256" key="16">
    <source>
        <dbReference type="SAM" id="MobiDB-lite"/>
    </source>
</evidence>
<feature type="coiled-coil region" evidence="15">
    <location>
        <begin position="11"/>
        <end position="38"/>
    </location>
</feature>
<dbReference type="PROSITE" id="PS51908">
    <property type="entry name" value="ZF_UBZ4"/>
    <property type="match status" value="1"/>
</dbReference>
<keyword evidence="11" id="KW-0539">Nucleus</keyword>
<organism evidence="18 19">
    <name type="scientific">Saguinus oedipus</name>
    <name type="common">Cotton-top tamarin</name>
    <name type="synonym">Oedipomidas oedipus</name>
    <dbReference type="NCBI Taxonomy" id="9490"/>
    <lineage>
        <taxon>Eukaryota</taxon>
        <taxon>Metazoa</taxon>
        <taxon>Chordata</taxon>
        <taxon>Craniata</taxon>
        <taxon>Vertebrata</taxon>
        <taxon>Euteleostomi</taxon>
        <taxon>Mammalia</taxon>
        <taxon>Eutheria</taxon>
        <taxon>Euarchontoglires</taxon>
        <taxon>Primates</taxon>
        <taxon>Haplorrhini</taxon>
        <taxon>Platyrrhini</taxon>
        <taxon>Cebidae</taxon>
        <taxon>Callitrichinae</taxon>
        <taxon>Saguinus</taxon>
    </lineage>
</organism>
<evidence type="ECO:0000256" key="1">
    <source>
        <dbReference type="ARBA" id="ARBA00004123"/>
    </source>
</evidence>
<dbReference type="CDD" id="cd20912">
    <property type="entry name" value="AIR_RAP80-like"/>
    <property type="match status" value="1"/>
</dbReference>
<dbReference type="InterPro" id="IPR006642">
    <property type="entry name" value="Rad18_UBZ4"/>
</dbReference>
<dbReference type="EMBL" id="JASSZA010000002">
    <property type="protein sequence ID" value="KAK2118505.1"/>
    <property type="molecule type" value="Genomic_DNA"/>
</dbReference>
<keyword evidence="6 14" id="KW-0227">DNA damage</keyword>
<comment type="caution">
    <text evidence="18">The sequence shown here is derived from an EMBL/GenBank/DDBJ whole genome shotgun (WGS) entry which is preliminary data.</text>
</comment>
<comment type="similarity">
    <text evidence="2">Belongs to the RAP80 family.</text>
</comment>
<evidence type="ECO:0000256" key="3">
    <source>
        <dbReference type="ARBA" id="ARBA00021660"/>
    </source>
</evidence>
<dbReference type="InterPro" id="IPR038868">
    <property type="entry name" value="RAP80"/>
</dbReference>
<evidence type="ECO:0000256" key="15">
    <source>
        <dbReference type="SAM" id="Coils"/>
    </source>
</evidence>
<feature type="compositionally biased region" description="Acidic residues" evidence="16">
    <location>
        <begin position="240"/>
        <end position="249"/>
    </location>
</feature>
<evidence type="ECO:0000256" key="12">
    <source>
        <dbReference type="ARBA" id="ARBA00029973"/>
    </source>
</evidence>
<keyword evidence="8" id="KW-0862">Zinc</keyword>
<evidence type="ECO:0000256" key="14">
    <source>
        <dbReference type="PROSITE-ProRule" id="PRU01256"/>
    </source>
</evidence>
<proteinExistence type="inferred from homology"/>
<evidence type="ECO:0000256" key="10">
    <source>
        <dbReference type="ARBA" id="ARBA00023204"/>
    </source>
</evidence>
<feature type="compositionally biased region" description="Basic and acidic residues" evidence="16">
    <location>
        <begin position="250"/>
        <end position="269"/>
    </location>
</feature>
<feature type="compositionally biased region" description="Low complexity" evidence="16">
    <location>
        <begin position="86"/>
        <end position="96"/>
    </location>
</feature>
<feature type="region of interest" description="Disordered" evidence="16">
    <location>
        <begin position="59"/>
        <end position="96"/>
    </location>
</feature>
<reference evidence="18 19" key="1">
    <citation type="submission" date="2023-05" db="EMBL/GenBank/DDBJ databases">
        <title>B98-5 Cell Line De Novo Hybrid Assembly: An Optical Mapping Approach.</title>
        <authorList>
            <person name="Kananen K."/>
            <person name="Auerbach J.A."/>
            <person name="Kautto E."/>
            <person name="Blachly J.S."/>
        </authorList>
    </citation>
    <scope>NUCLEOTIDE SEQUENCE [LARGE SCALE GENOMIC DNA]</scope>
    <source>
        <strain evidence="18">B95-8</strain>
        <tissue evidence="18">Cell line</tissue>
    </source>
</reference>
<protein>
    <recommendedName>
        <fullName evidence="3">BRCA1-A complex subunit RAP80</fullName>
    </recommendedName>
    <alternativeName>
        <fullName evidence="13">Receptor-associated protein 80</fullName>
    </alternativeName>
    <alternativeName>
        <fullName evidence="12">Ubiquitin interaction motif-containing protein 1</fullName>
    </alternativeName>
</protein>
<keyword evidence="15" id="KW-0175">Coiled coil</keyword>
<dbReference type="Proteomes" id="UP001266305">
    <property type="component" value="Unassembled WGS sequence"/>
</dbReference>
<keyword evidence="10 14" id="KW-0234">DNA repair</keyword>
<dbReference type="SMART" id="SM00726">
    <property type="entry name" value="UIM"/>
    <property type="match status" value="2"/>
</dbReference>
<evidence type="ECO:0000256" key="9">
    <source>
        <dbReference type="ARBA" id="ARBA00022853"/>
    </source>
</evidence>
<gene>
    <name evidence="18" type="primary">UIMC1</name>
    <name evidence="18" type="ORF">P7K49_005392</name>
</gene>
<evidence type="ECO:0000256" key="2">
    <source>
        <dbReference type="ARBA" id="ARBA00006465"/>
    </source>
</evidence>
<keyword evidence="19" id="KW-1185">Reference proteome</keyword>
<evidence type="ECO:0000259" key="17">
    <source>
        <dbReference type="PROSITE" id="PS51908"/>
    </source>
</evidence>
<dbReference type="InterPro" id="IPR003903">
    <property type="entry name" value="UIM_dom"/>
</dbReference>
<comment type="subcellular location">
    <subcellularLocation>
        <location evidence="1">Nucleus</location>
    </subcellularLocation>
</comment>
<evidence type="ECO:0000313" key="19">
    <source>
        <dbReference type="Proteomes" id="UP001266305"/>
    </source>
</evidence>
<keyword evidence="5" id="KW-0677">Repeat</keyword>
<evidence type="ECO:0000256" key="7">
    <source>
        <dbReference type="ARBA" id="ARBA00022771"/>
    </source>
</evidence>
<dbReference type="PROSITE" id="PS50330">
    <property type="entry name" value="UIM"/>
    <property type="match status" value="1"/>
</dbReference>
<keyword evidence="4" id="KW-0479">Metal-binding</keyword>
<dbReference type="PANTHER" id="PTHR15932">
    <property type="entry name" value="UBIQUITIN INTERACTION MOTIF-CONTAINING PROTEIN 1"/>
    <property type="match status" value="1"/>
</dbReference>
<evidence type="ECO:0000256" key="8">
    <source>
        <dbReference type="ARBA" id="ARBA00022833"/>
    </source>
</evidence>
<accession>A0ABQ9WA34</accession>
<evidence type="ECO:0000256" key="6">
    <source>
        <dbReference type="ARBA" id="ARBA00022763"/>
    </source>
</evidence>
<sequence length="523" mass="57797">MTEEEQFALALKMSEQEAREVNSQEEEEEELLRKAIAESLNVNMLCIWQLVPPPLFKGSHISQGNEAEEREEPWDHTEKTEEEPVSGSSGSWDQSSQPVFENVNVKSFDRCTGHLAEHTQCGKPQESTGKGCAFLKAAQGRGDTSRHCLPTLADAKGLQDIGGTVHYFWGIPFCPNGVDPNQYTKVILCQLEVYQKSLKMAQRQLLKKKGFGEPVLPRPPSLIQNECVQGEQASEKNEGISEDMGDEDKEERQESRASDWHSKTKDFQESPIKSLKEKLLLEEEPTASHGQERIYGPFDISSPVNCGLKEVTCQIGCEPTANGMGGSGYWIFLSEMTRLCGVVRTDFDLPNFKLMYSSQGIVEETSEEGNSVPASQSVTALTNKRSSVLLPESSAEEIIVCPVNSGNILSSCDEYKGVGNKEDAEKEIAISTFSSSTQVSCPLCDQSFPPTKIERHAMYCNGLMGEDTGLLLNFLKPIFRFMPLEPGHLGGRSRLSLIIIIDPFREDISGSSCSVGYKISDPV</sequence>
<evidence type="ECO:0000313" key="18">
    <source>
        <dbReference type="EMBL" id="KAK2118505.1"/>
    </source>
</evidence>
<feature type="domain" description="UBZ4-type" evidence="17">
    <location>
        <begin position="438"/>
        <end position="465"/>
    </location>
</feature>
<evidence type="ECO:0000256" key="4">
    <source>
        <dbReference type="ARBA" id="ARBA00022723"/>
    </source>
</evidence>
<dbReference type="Gene3D" id="6.10.250.1800">
    <property type="match status" value="1"/>
</dbReference>